<keyword evidence="4" id="KW-1185">Reference proteome</keyword>
<evidence type="ECO:0000256" key="1">
    <source>
        <dbReference type="ARBA" id="ARBA00022801"/>
    </source>
</evidence>
<dbReference type="Gene3D" id="2.60.120.260">
    <property type="entry name" value="Galactose-binding domain-like"/>
    <property type="match status" value="1"/>
</dbReference>
<gene>
    <name evidence="3" type="ORF">Sjap_013955</name>
</gene>
<comment type="caution">
    <text evidence="3">The sequence shown here is derived from an EMBL/GenBank/DDBJ whole genome shotgun (WGS) entry which is preliminary data.</text>
</comment>
<dbReference type="AlphaFoldDB" id="A0AAP0J0P8"/>
<evidence type="ECO:0000259" key="2">
    <source>
        <dbReference type="Pfam" id="PF02018"/>
    </source>
</evidence>
<proteinExistence type="predicted"/>
<reference evidence="3 4" key="1">
    <citation type="submission" date="2024-01" db="EMBL/GenBank/DDBJ databases">
        <title>Genome assemblies of Stephania.</title>
        <authorList>
            <person name="Yang L."/>
        </authorList>
    </citation>
    <scope>NUCLEOTIDE SEQUENCE [LARGE SCALE GENOMIC DNA]</scope>
    <source>
        <strain evidence="3">QJT</strain>
        <tissue evidence="3">Leaf</tissue>
    </source>
</reference>
<evidence type="ECO:0000313" key="4">
    <source>
        <dbReference type="Proteomes" id="UP001417504"/>
    </source>
</evidence>
<dbReference type="Proteomes" id="UP001417504">
    <property type="component" value="Unassembled WGS sequence"/>
</dbReference>
<dbReference type="SUPFAM" id="SSF49785">
    <property type="entry name" value="Galactose-binding domain-like"/>
    <property type="match status" value="1"/>
</dbReference>
<dbReference type="PANTHER" id="PTHR31490">
    <property type="entry name" value="GLYCOSYL HYDROLASE"/>
    <property type="match status" value="1"/>
</dbReference>
<feature type="domain" description="CBM-cenC" evidence="2">
    <location>
        <begin position="28"/>
        <end position="120"/>
    </location>
</feature>
<dbReference type="GO" id="GO:0004553">
    <property type="term" value="F:hydrolase activity, hydrolyzing O-glycosyl compounds"/>
    <property type="evidence" value="ECO:0007669"/>
    <property type="project" value="InterPro"/>
</dbReference>
<dbReference type="InterPro" id="IPR044846">
    <property type="entry name" value="GH10"/>
</dbReference>
<name>A0AAP0J0P8_9MAGN</name>
<protein>
    <recommendedName>
        <fullName evidence="2">CBM-cenC domain-containing protein</fullName>
    </recommendedName>
</protein>
<dbReference type="EMBL" id="JBBNAE010000005">
    <property type="protein sequence ID" value="KAK9124353.1"/>
    <property type="molecule type" value="Genomic_DNA"/>
</dbReference>
<dbReference type="InterPro" id="IPR008979">
    <property type="entry name" value="Galactose-bd-like_sf"/>
</dbReference>
<organism evidence="3 4">
    <name type="scientific">Stephania japonica</name>
    <dbReference type="NCBI Taxonomy" id="461633"/>
    <lineage>
        <taxon>Eukaryota</taxon>
        <taxon>Viridiplantae</taxon>
        <taxon>Streptophyta</taxon>
        <taxon>Embryophyta</taxon>
        <taxon>Tracheophyta</taxon>
        <taxon>Spermatophyta</taxon>
        <taxon>Magnoliopsida</taxon>
        <taxon>Ranunculales</taxon>
        <taxon>Menispermaceae</taxon>
        <taxon>Menispermoideae</taxon>
        <taxon>Cissampelideae</taxon>
        <taxon>Stephania</taxon>
    </lineage>
</organism>
<dbReference type="InterPro" id="IPR003305">
    <property type="entry name" value="CenC_carb-bd"/>
</dbReference>
<sequence>MSIVTGSPLLLPPIARESLGHDELLSGRYIHVFNRTDTWMGPAQMITDRLKLFVTYQVFVWVRVGTGATSPQLVNIAFVVDSQWVNSGQVEITDEKWHEIGGSFIIEKQPSNAMVYVQGPSGVDLMVAGLQILPVDRRARFKFLKDQTDKVA</sequence>
<evidence type="ECO:0000313" key="3">
    <source>
        <dbReference type="EMBL" id="KAK9124353.1"/>
    </source>
</evidence>
<keyword evidence="1" id="KW-0378">Hydrolase</keyword>
<accession>A0AAP0J0P8</accession>
<dbReference type="Pfam" id="PF02018">
    <property type="entry name" value="CBM_4_9"/>
    <property type="match status" value="1"/>
</dbReference>
<dbReference type="GO" id="GO:0005975">
    <property type="term" value="P:carbohydrate metabolic process"/>
    <property type="evidence" value="ECO:0007669"/>
    <property type="project" value="InterPro"/>
</dbReference>
<dbReference type="PANTHER" id="PTHR31490:SF1">
    <property type="entry name" value="ENDO-1,4-BETA-XYLANASE 1"/>
    <property type="match status" value="1"/>
</dbReference>